<reference evidence="4" key="1">
    <citation type="journal article" date="2021" name="Proc. Natl. Acad. Sci. U.S.A.">
        <title>Three genomes in the algal genus Volvox reveal the fate of a haploid sex-determining region after a transition to homothallism.</title>
        <authorList>
            <person name="Yamamoto K."/>
            <person name="Hamaji T."/>
            <person name="Kawai-Toyooka H."/>
            <person name="Matsuzaki R."/>
            <person name="Takahashi F."/>
            <person name="Nishimura Y."/>
            <person name="Kawachi M."/>
            <person name="Noguchi H."/>
            <person name="Minakuchi Y."/>
            <person name="Umen J.G."/>
            <person name="Toyoda A."/>
            <person name="Nozaki H."/>
        </authorList>
    </citation>
    <scope>NUCLEOTIDE SEQUENCE</scope>
    <source>
        <strain evidence="4">NIES-3780</strain>
    </source>
</reference>
<dbReference type="Proteomes" id="UP000747399">
    <property type="component" value="Unassembled WGS sequence"/>
</dbReference>
<feature type="signal peptide" evidence="2">
    <location>
        <begin position="1"/>
        <end position="27"/>
    </location>
</feature>
<evidence type="ECO:0000256" key="2">
    <source>
        <dbReference type="SAM" id="SignalP"/>
    </source>
</evidence>
<accession>A0A8J4EWZ4</accession>
<gene>
    <name evidence="4" type="ORF">Vafri_7427</name>
</gene>
<dbReference type="PROSITE" id="PS50287">
    <property type="entry name" value="SRCR_2"/>
    <property type="match status" value="1"/>
</dbReference>
<name>A0A8J4EWZ4_9CHLO</name>
<dbReference type="InterPro" id="IPR036772">
    <property type="entry name" value="SRCR-like_dom_sf"/>
</dbReference>
<organism evidence="4 5">
    <name type="scientific">Volvox africanus</name>
    <dbReference type="NCBI Taxonomy" id="51714"/>
    <lineage>
        <taxon>Eukaryota</taxon>
        <taxon>Viridiplantae</taxon>
        <taxon>Chlorophyta</taxon>
        <taxon>core chlorophytes</taxon>
        <taxon>Chlorophyceae</taxon>
        <taxon>CS clade</taxon>
        <taxon>Chlamydomonadales</taxon>
        <taxon>Volvocaceae</taxon>
        <taxon>Volvox</taxon>
    </lineage>
</organism>
<evidence type="ECO:0000256" key="1">
    <source>
        <dbReference type="ARBA" id="ARBA00023157"/>
    </source>
</evidence>
<dbReference type="GO" id="GO:0016020">
    <property type="term" value="C:membrane"/>
    <property type="evidence" value="ECO:0007669"/>
    <property type="project" value="InterPro"/>
</dbReference>
<sequence length="106" mass="10865">MVQISRITSVLPLIGFAVLLCAIFCNAADGSSSSSNSTAPTISQVRLVEGWSSSSGRVEVLTSDDTWGTICGQAVATNITDVEATAAIICRQLGYSSGGYPYIAGG</sequence>
<dbReference type="Gene3D" id="3.10.250.10">
    <property type="entry name" value="SRCR-like domain"/>
    <property type="match status" value="1"/>
</dbReference>
<protein>
    <recommendedName>
        <fullName evidence="3">SRCR domain-containing protein</fullName>
    </recommendedName>
</protein>
<keyword evidence="2" id="KW-0732">Signal</keyword>
<feature type="domain" description="SRCR" evidence="3">
    <location>
        <begin position="45"/>
        <end position="106"/>
    </location>
</feature>
<keyword evidence="1" id="KW-1015">Disulfide bond</keyword>
<dbReference type="Pfam" id="PF00530">
    <property type="entry name" value="SRCR"/>
    <property type="match status" value="1"/>
</dbReference>
<feature type="non-terminal residue" evidence="4">
    <location>
        <position position="106"/>
    </location>
</feature>
<dbReference type="SUPFAM" id="SSF56487">
    <property type="entry name" value="SRCR-like"/>
    <property type="match status" value="1"/>
</dbReference>
<feature type="chain" id="PRO_5035148196" description="SRCR domain-containing protein" evidence="2">
    <location>
        <begin position="28"/>
        <end position="106"/>
    </location>
</feature>
<dbReference type="PRINTS" id="PR00258">
    <property type="entry name" value="SPERACTRCPTR"/>
</dbReference>
<evidence type="ECO:0000259" key="3">
    <source>
        <dbReference type="PROSITE" id="PS50287"/>
    </source>
</evidence>
<comment type="caution">
    <text evidence="4">The sequence shown here is derived from an EMBL/GenBank/DDBJ whole genome shotgun (WGS) entry which is preliminary data.</text>
</comment>
<keyword evidence="5" id="KW-1185">Reference proteome</keyword>
<dbReference type="AlphaFoldDB" id="A0A8J4EWZ4"/>
<evidence type="ECO:0000313" key="4">
    <source>
        <dbReference type="EMBL" id="GIL51448.1"/>
    </source>
</evidence>
<proteinExistence type="predicted"/>
<dbReference type="InterPro" id="IPR001190">
    <property type="entry name" value="SRCR"/>
</dbReference>
<evidence type="ECO:0000313" key="5">
    <source>
        <dbReference type="Proteomes" id="UP000747399"/>
    </source>
</evidence>
<dbReference type="EMBL" id="BNCO01000011">
    <property type="protein sequence ID" value="GIL51448.1"/>
    <property type="molecule type" value="Genomic_DNA"/>
</dbReference>